<accession>A0ACB8A0U1</accession>
<evidence type="ECO:0000313" key="1">
    <source>
        <dbReference type="EMBL" id="KAH7906794.1"/>
    </source>
</evidence>
<dbReference type="Proteomes" id="UP000790377">
    <property type="component" value="Unassembled WGS sequence"/>
</dbReference>
<gene>
    <name evidence="1" type="ORF">BJ138DRAFT_1129646</name>
</gene>
<name>A0ACB8A0U1_9AGAM</name>
<keyword evidence="2" id="KW-1185">Reference proteome</keyword>
<evidence type="ECO:0000313" key="2">
    <source>
        <dbReference type="Proteomes" id="UP000790377"/>
    </source>
</evidence>
<reference evidence="1" key="1">
    <citation type="journal article" date="2021" name="New Phytol.">
        <title>Evolutionary innovations through gain and loss of genes in the ectomycorrhizal Boletales.</title>
        <authorList>
            <person name="Wu G."/>
            <person name="Miyauchi S."/>
            <person name="Morin E."/>
            <person name="Kuo A."/>
            <person name="Drula E."/>
            <person name="Varga T."/>
            <person name="Kohler A."/>
            <person name="Feng B."/>
            <person name="Cao Y."/>
            <person name="Lipzen A."/>
            <person name="Daum C."/>
            <person name="Hundley H."/>
            <person name="Pangilinan J."/>
            <person name="Johnson J."/>
            <person name="Barry K."/>
            <person name="LaButti K."/>
            <person name="Ng V."/>
            <person name="Ahrendt S."/>
            <person name="Min B."/>
            <person name="Choi I.G."/>
            <person name="Park H."/>
            <person name="Plett J.M."/>
            <person name="Magnuson J."/>
            <person name="Spatafora J.W."/>
            <person name="Nagy L.G."/>
            <person name="Henrissat B."/>
            <person name="Grigoriev I.V."/>
            <person name="Yang Z.L."/>
            <person name="Xu J."/>
            <person name="Martin F.M."/>
        </authorList>
    </citation>
    <scope>NUCLEOTIDE SEQUENCE</scope>
    <source>
        <strain evidence="1">ATCC 28755</strain>
    </source>
</reference>
<sequence length="347" mass="38342">MPTPAGLEVGDPMRHKQGIWQIALSHDGRRLASVDNATIRVWDQNTRRHLGDSLPVQEKYWFSSITWSPDGQSVITGHDEGKISSWDVAPLAIESSDTTTVLVTSAPINVVAGNPPQPSSSRPRTGSLSSSFLDLPATALPPNNPKPNPPPLPDDFWDSSDLDPPSLVRPPILSVSRDERPAAKQPISASSKTTAKTAVSTSPAKPVINLFARIFAHFRRDKRAANNIEMQPPRASHPPKHSPVVKVPLAEADARLYTPGQKKEPEPVDDGDVSEESIRDDGCLNAICFCEFFKWLKYRRELRREECQRQERRERRRQERAAQAAQEHQSQPSLIAEGENQAGSAST</sequence>
<comment type="caution">
    <text evidence="1">The sequence shown here is derived from an EMBL/GenBank/DDBJ whole genome shotgun (WGS) entry which is preliminary data.</text>
</comment>
<proteinExistence type="predicted"/>
<organism evidence="1 2">
    <name type="scientific">Hygrophoropsis aurantiaca</name>
    <dbReference type="NCBI Taxonomy" id="72124"/>
    <lineage>
        <taxon>Eukaryota</taxon>
        <taxon>Fungi</taxon>
        <taxon>Dikarya</taxon>
        <taxon>Basidiomycota</taxon>
        <taxon>Agaricomycotina</taxon>
        <taxon>Agaricomycetes</taxon>
        <taxon>Agaricomycetidae</taxon>
        <taxon>Boletales</taxon>
        <taxon>Coniophorineae</taxon>
        <taxon>Hygrophoropsidaceae</taxon>
        <taxon>Hygrophoropsis</taxon>
    </lineage>
</organism>
<dbReference type="EMBL" id="MU267974">
    <property type="protein sequence ID" value="KAH7906794.1"/>
    <property type="molecule type" value="Genomic_DNA"/>
</dbReference>
<protein>
    <submittedName>
        <fullName evidence="1">Uncharacterized protein</fullName>
    </submittedName>
</protein>